<dbReference type="GeneID" id="24890642"/>
<dbReference type="InterPro" id="IPR001173">
    <property type="entry name" value="Glyco_trans_2-like"/>
</dbReference>
<dbReference type="AlphaFoldDB" id="A0A076LDM5"/>
<evidence type="ECO:0000313" key="3">
    <source>
        <dbReference type="EMBL" id="AIJ04902.1"/>
    </source>
</evidence>
<dbReference type="Pfam" id="PF00535">
    <property type="entry name" value="Glycos_transf_2"/>
    <property type="match status" value="1"/>
</dbReference>
<evidence type="ECO:0000259" key="2">
    <source>
        <dbReference type="Pfam" id="PF00535"/>
    </source>
</evidence>
<reference evidence="3 4" key="1">
    <citation type="journal article" date="2015" name="Int. J. Syst. Evol. Microbiol.">
        <title>M ethanocaldococcus bathoardescens sp. nov., a hyperthermophilic methanogen isolated from a volcanically active deep-sea hydrothermal vent.</title>
        <authorList>
            <person name="Stewart L.C."/>
            <person name="Jung J.H."/>
            <person name="Kim Y.T."/>
            <person name="Kwon S.W."/>
            <person name="Park C.S."/>
            <person name="Holden J.F."/>
        </authorList>
    </citation>
    <scope>NUCLEOTIDE SEQUENCE [LARGE SCALE GENOMIC DNA]</scope>
    <source>
        <strain evidence="3 4">JH146</strain>
    </source>
</reference>
<dbReference type="InterPro" id="IPR050256">
    <property type="entry name" value="Glycosyltransferase_2"/>
</dbReference>
<dbReference type="Gene3D" id="3.90.550.10">
    <property type="entry name" value="Spore Coat Polysaccharide Biosynthesis Protein SpsA, Chain A"/>
    <property type="match status" value="1"/>
</dbReference>
<dbReference type="Proteomes" id="UP000028781">
    <property type="component" value="Chromosome"/>
</dbReference>
<dbReference type="RefSeq" id="WP_048201120.1">
    <property type="nucleotide sequence ID" value="NZ_CP009149.1"/>
</dbReference>
<keyword evidence="1" id="KW-1133">Transmembrane helix</keyword>
<organism evidence="3 4">
    <name type="scientific">Methanocaldococcus bathoardescens</name>
    <dbReference type="NCBI Taxonomy" id="1301915"/>
    <lineage>
        <taxon>Archaea</taxon>
        <taxon>Methanobacteriati</taxon>
        <taxon>Methanobacteriota</taxon>
        <taxon>Methanomada group</taxon>
        <taxon>Methanococci</taxon>
        <taxon>Methanococcales</taxon>
        <taxon>Methanocaldococcaceae</taxon>
        <taxon>Methanocaldococcus</taxon>
    </lineage>
</organism>
<dbReference type="InterPro" id="IPR029044">
    <property type="entry name" value="Nucleotide-diphossugar_trans"/>
</dbReference>
<dbReference type="STRING" id="1301915.JH146_0051"/>
<keyword evidence="4" id="KW-1185">Reference proteome</keyword>
<dbReference type="KEGG" id="mjh:JH146_0051"/>
<keyword evidence="1" id="KW-0812">Transmembrane</keyword>
<dbReference type="CDD" id="cd04179">
    <property type="entry name" value="DPM_DPG-synthase_like"/>
    <property type="match status" value="1"/>
</dbReference>
<accession>A0A076LDM5</accession>
<dbReference type="EMBL" id="CP009149">
    <property type="protein sequence ID" value="AIJ04902.1"/>
    <property type="molecule type" value="Genomic_DNA"/>
</dbReference>
<dbReference type="SUPFAM" id="SSF53448">
    <property type="entry name" value="Nucleotide-diphospho-sugar transferases"/>
    <property type="match status" value="1"/>
</dbReference>
<sequence>MGSNIKKVSIIIPAYNEEKTIQKILKKVLDVELPLEKEIIVVNDGSTDKTKEIVEEFKKNHPNGNIKLLNKKNGGKGSALKVGIKHSTGDIIIIQDADLEYDPNDYPKLIKPILEGKAKVVYGSRLRKIGNKFSHLSFLIGGLGITLITNLLYFTFLTDEPTCYKVFHKELKDILINAEGNKFDWEPEVTAKILRRGYKIYEVPISYYPRTLKEGKKIRWRDGVDAILTLLKWRFKKF</sequence>
<name>A0A076LDM5_9EURY</name>
<feature type="domain" description="Glycosyltransferase 2-like" evidence="2">
    <location>
        <begin position="9"/>
        <end position="133"/>
    </location>
</feature>
<keyword evidence="1" id="KW-0472">Membrane</keyword>
<evidence type="ECO:0000256" key="1">
    <source>
        <dbReference type="SAM" id="Phobius"/>
    </source>
</evidence>
<evidence type="ECO:0000313" key="4">
    <source>
        <dbReference type="Proteomes" id="UP000028781"/>
    </source>
</evidence>
<keyword evidence="3" id="KW-0808">Transferase</keyword>
<feature type="transmembrane region" description="Helical" evidence="1">
    <location>
        <begin position="136"/>
        <end position="156"/>
    </location>
</feature>
<dbReference type="GO" id="GO:0016740">
    <property type="term" value="F:transferase activity"/>
    <property type="evidence" value="ECO:0007669"/>
    <property type="project" value="UniProtKB-KW"/>
</dbReference>
<proteinExistence type="predicted"/>
<gene>
    <name evidence="3" type="ORF">JH146_0051</name>
</gene>
<dbReference type="PANTHER" id="PTHR48090:SF7">
    <property type="entry name" value="RFBJ PROTEIN"/>
    <property type="match status" value="1"/>
</dbReference>
<protein>
    <submittedName>
        <fullName evidence="3">Glycosyl transferase family protein</fullName>
    </submittedName>
</protein>
<dbReference type="HOGENOM" id="CLU_033536_7_1_2"/>
<dbReference type="PANTHER" id="PTHR48090">
    <property type="entry name" value="UNDECAPRENYL-PHOSPHATE 4-DEOXY-4-FORMAMIDO-L-ARABINOSE TRANSFERASE-RELATED"/>
    <property type="match status" value="1"/>
</dbReference>